<dbReference type="RefSeq" id="WP_101301287.1">
    <property type="nucleotide sequence ID" value="NZ_NXGX01000003.1"/>
</dbReference>
<proteinExistence type="inferred from homology"/>
<evidence type="ECO:0000313" key="5">
    <source>
        <dbReference type="Proteomes" id="UP000233332"/>
    </source>
</evidence>
<keyword evidence="2" id="KW-1003">Cell membrane</keyword>
<keyword evidence="2" id="KW-0813">Transport</keyword>
<protein>
    <recommendedName>
        <fullName evidence="2">Biotin transporter</fullName>
    </recommendedName>
</protein>
<keyword evidence="3" id="KW-0812">Transmembrane</keyword>
<evidence type="ECO:0000313" key="4">
    <source>
        <dbReference type="EMBL" id="PKR58818.1"/>
    </source>
</evidence>
<reference evidence="4 5" key="1">
    <citation type="submission" date="2017-09" db="EMBL/GenBank/DDBJ databases">
        <title>Biodiversity and function of Thalassospira species in the particle-attached aromatic-hydrocarbon-degrading consortia from the surface seawater of the China South Sea.</title>
        <authorList>
            <person name="Dong C."/>
            <person name="Lai Q."/>
            <person name="Shao Z."/>
        </authorList>
    </citation>
    <scope>NUCLEOTIDE SEQUENCE [LARGE SCALE GENOMIC DNA]</scope>
    <source>
        <strain evidence="4 5">139Z-12</strain>
    </source>
</reference>
<keyword evidence="5" id="KW-1185">Reference proteome</keyword>
<feature type="transmembrane region" description="Helical" evidence="3">
    <location>
        <begin position="96"/>
        <end position="118"/>
    </location>
</feature>
<feature type="transmembrane region" description="Helical" evidence="3">
    <location>
        <begin position="130"/>
        <end position="153"/>
    </location>
</feature>
<feature type="transmembrane region" description="Helical" evidence="3">
    <location>
        <begin position="20"/>
        <end position="42"/>
    </location>
</feature>
<comment type="similarity">
    <text evidence="1 2">Belongs to the BioY family.</text>
</comment>
<keyword evidence="3" id="KW-1133">Transmembrane helix</keyword>
<dbReference type="Pfam" id="PF02632">
    <property type="entry name" value="BioY"/>
    <property type="match status" value="1"/>
</dbReference>
<sequence>MVNPVSHATSAPLNNPVLAGAKYCLMVVLGVALITASAKTTVPFWPVPMTLQTMAIMAIAVATGPRIAVATMLAYLAAGATGLPVFAGTPERGIGIAYMMGPTGGYLAGYLIAAGFVGALARGRGAVGRFVVMMAGMVPVYLLGLAGLSGFVASEKVVALGFTPFILGDTIKIALVALGGAAITRLTKRKPSNRADAA</sequence>
<dbReference type="PIRSF" id="PIRSF016661">
    <property type="entry name" value="BioY"/>
    <property type="match status" value="1"/>
</dbReference>
<feature type="transmembrane region" description="Helical" evidence="3">
    <location>
        <begin position="165"/>
        <end position="184"/>
    </location>
</feature>
<feature type="transmembrane region" description="Helical" evidence="3">
    <location>
        <begin position="54"/>
        <end position="76"/>
    </location>
</feature>
<comment type="subcellular location">
    <subcellularLocation>
        <location evidence="2">Cell membrane</location>
        <topology evidence="2">Multi-pass membrane protein</topology>
    </subcellularLocation>
</comment>
<comment type="caution">
    <text evidence="4">The sequence shown here is derived from an EMBL/GenBank/DDBJ whole genome shotgun (WGS) entry which is preliminary data.</text>
</comment>
<dbReference type="PANTHER" id="PTHR34295:SF1">
    <property type="entry name" value="BIOTIN TRANSPORTER BIOY"/>
    <property type="match status" value="1"/>
</dbReference>
<organism evidence="4 5">
    <name type="scientific">Thalassospira lohafexi</name>
    <dbReference type="NCBI Taxonomy" id="744227"/>
    <lineage>
        <taxon>Bacteria</taxon>
        <taxon>Pseudomonadati</taxon>
        <taxon>Pseudomonadota</taxon>
        <taxon>Alphaproteobacteria</taxon>
        <taxon>Rhodospirillales</taxon>
        <taxon>Thalassospiraceae</taxon>
        <taxon>Thalassospira</taxon>
    </lineage>
</organism>
<dbReference type="GO" id="GO:0015225">
    <property type="term" value="F:biotin transmembrane transporter activity"/>
    <property type="evidence" value="ECO:0007669"/>
    <property type="project" value="UniProtKB-UniRule"/>
</dbReference>
<evidence type="ECO:0000256" key="1">
    <source>
        <dbReference type="ARBA" id="ARBA00010692"/>
    </source>
</evidence>
<dbReference type="InterPro" id="IPR003784">
    <property type="entry name" value="BioY"/>
</dbReference>
<dbReference type="EMBL" id="NXGX01000003">
    <property type="protein sequence ID" value="PKR58818.1"/>
    <property type="molecule type" value="Genomic_DNA"/>
</dbReference>
<dbReference type="Gene3D" id="1.10.1760.20">
    <property type="match status" value="1"/>
</dbReference>
<evidence type="ECO:0000256" key="2">
    <source>
        <dbReference type="PIRNR" id="PIRNR016661"/>
    </source>
</evidence>
<accession>A0A2N3L7N8</accession>
<dbReference type="PANTHER" id="PTHR34295">
    <property type="entry name" value="BIOTIN TRANSPORTER BIOY"/>
    <property type="match status" value="1"/>
</dbReference>
<evidence type="ECO:0000256" key="3">
    <source>
        <dbReference type="SAM" id="Phobius"/>
    </source>
</evidence>
<gene>
    <name evidence="4" type="ORF">COO92_08145</name>
</gene>
<keyword evidence="2 3" id="KW-0472">Membrane</keyword>
<name>A0A2N3L7N8_9PROT</name>
<dbReference type="GO" id="GO:0005886">
    <property type="term" value="C:plasma membrane"/>
    <property type="evidence" value="ECO:0007669"/>
    <property type="project" value="UniProtKB-SubCell"/>
</dbReference>
<dbReference type="Proteomes" id="UP000233332">
    <property type="component" value="Unassembled WGS sequence"/>
</dbReference>
<dbReference type="AlphaFoldDB" id="A0A2N3L7N8"/>